<evidence type="ECO:0000313" key="2">
    <source>
        <dbReference type="EMBL" id="SFS35995.1"/>
    </source>
</evidence>
<dbReference type="PANTHER" id="PTHR42834">
    <property type="entry name" value="ENDONUCLEASE/EXONUCLEASE/PHOSPHATASE FAMILY PROTEIN (AFU_ORTHOLOGUE AFUA_3G09210)"/>
    <property type="match status" value="1"/>
</dbReference>
<sequence>MIMTTYTTQVASKLRKVIYVAVGTTGLLFVQMTKAQEARYQVKNIAFYNVENLFDIIDDSLKFDESRTPDGKDRWTRRKYDDKIEKISFTIAQIGRNITQTSPDIIGLCEIENESVLLDLIKSNHLREYNYGIIHTESPDIRGIDVAFLYKKSCFIPQQFESHPLKLISESGEREYTRDQLLVTGRLDGEKIHFIINHWPSRRGGEIKSAPKRAKAAKLNRKLIDSLMNLNISAKIITMGDFNDDPNSRSIQKVLNTGGHLKRLKEHQLFNPMYTMFKAGFGSLAYRDKWNLFDQIILTPAFLKDDETFYTFWKAGIFNSDYLISREGRYKGYPFRSYANGNYTGGYSDHFPVYIYLIKKAP</sequence>
<proteinExistence type="predicted"/>
<evidence type="ECO:0000259" key="1">
    <source>
        <dbReference type="Pfam" id="PF19580"/>
    </source>
</evidence>
<keyword evidence="2" id="KW-0378">Hydrolase</keyword>
<protein>
    <submittedName>
        <fullName evidence="2">Endonuclease/Exonuclease/phosphatase family protein</fullName>
    </submittedName>
</protein>
<dbReference type="GO" id="GO:0004519">
    <property type="term" value="F:endonuclease activity"/>
    <property type="evidence" value="ECO:0007669"/>
    <property type="project" value="UniProtKB-KW"/>
</dbReference>
<dbReference type="Proteomes" id="UP000183209">
    <property type="component" value="Unassembled WGS sequence"/>
</dbReference>
<dbReference type="InterPro" id="IPR005135">
    <property type="entry name" value="Endo/exonuclease/phosphatase"/>
</dbReference>
<evidence type="ECO:0000313" key="3">
    <source>
        <dbReference type="Proteomes" id="UP000183209"/>
    </source>
</evidence>
<reference evidence="2 3" key="1">
    <citation type="submission" date="2016-10" db="EMBL/GenBank/DDBJ databases">
        <authorList>
            <person name="de Groot N.N."/>
        </authorList>
    </citation>
    <scope>NUCLEOTIDE SEQUENCE [LARGE SCALE GENOMIC DNA]</scope>
    <source>
        <strain evidence="2 3">CGMCC 1.6114</strain>
    </source>
</reference>
<dbReference type="PANTHER" id="PTHR42834:SF1">
    <property type="entry name" value="ENDONUCLEASE_EXONUCLEASE_PHOSPHATASE FAMILY PROTEIN (AFU_ORTHOLOGUE AFUA_3G09210)"/>
    <property type="match status" value="1"/>
</dbReference>
<dbReference type="AlphaFoldDB" id="A0A1I6P768"/>
<keyword evidence="2" id="KW-0255">Endonuclease</keyword>
<name>A0A1I6P768_9FLAO</name>
<dbReference type="EMBL" id="FPAG01000001">
    <property type="protein sequence ID" value="SFS35995.1"/>
    <property type="molecule type" value="Genomic_DNA"/>
</dbReference>
<dbReference type="Pfam" id="PF19580">
    <property type="entry name" value="Exo_endo_phos_3"/>
    <property type="match status" value="1"/>
</dbReference>
<dbReference type="GO" id="GO:0004527">
    <property type="term" value="F:exonuclease activity"/>
    <property type="evidence" value="ECO:0007669"/>
    <property type="project" value="UniProtKB-KW"/>
</dbReference>
<gene>
    <name evidence="2" type="ORF">SAMN04487906_0149</name>
</gene>
<keyword evidence="2" id="KW-0540">Nuclease</keyword>
<accession>A0A1I6P768</accession>
<feature type="domain" description="Endonuclease/exonuclease/phosphatase" evidence="1">
    <location>
        <begin position="45"/>
        <end position="359"/>
    </location>
</feature>
<organism evidence="2 3">
    <name type="scientific">Zhouia amylolytica</name>
    <dbReference type="NCBI Taxonomy" id="376730"/>
    <lineage>
        <taxon>Bacteria</taxon>
        <taxon>Pseudomonadati</taxon>
        <taxon>Bacteroidota</taxon>
        <taxon>Flavobacteriia</taxon>
        <taxon>Flavobacteriales</taxon>
        <taxon>Flavobacteriaceae</taxon>
        <taxon>Zhouia</taxon>
    </lineage>
</organism>
<keyword evidence="2" id="KW-0269">Exonuclease</keyword>
<dbReference type="InterPro" id="IPR036691">
    <property type="entry name" value="Endo/exonu/phosph_ase_sf"/>
</dbReference>
<dbReference type="Gene3D" id="3.60.10.10">
    <property type="entry name" value="Endonuclease/exonuclease/phosphatase"/>
    <property type="match status" value="1"/>
</dbReference>
<dbReference type="SUPFAM" id="SSF56219">
    <property type="entry name" value="DNase I-like"/>
    <property type="match status" value="1"/>
</dbReference>